<dbReference type="AlphaFoldDB" id="A0A0A9CIV0"/>
<dbReference type="EMBL" id="GBRH01221686">
    <property type="protein sequence ID" value="JAD76209.1"/>
    <property type="molecule type" value="Transcribed_RNA"/>
</dbReference>
<reference evidence="1" key="2">
    <citation type="journal article" date="2015" name="Data Brief">
        <title>Shoot transcriptome of the giant reed, Arundo donax.</title>
        <authorList>
            <person name="Barrero R.A."/>
            <person name="Guerrero F.D."/>
            <person name="Moolhuijzen P."/>
            <person name="Goolsby J.A."/>
            <person name="Tidwell J."/>
            <person name="Bellgard S.E."/>
            <person name="Bellgard M.I."/>
        </authorList>
    </citation>
    <scope>NUCLEOTIDE SEQUENCE</scope>
    <source>
        <tissue evidence="1">Shoot tissue taken approximately 20 cm above the soil surface</tissue>
    </source>
</reference>
<proteinExistence type="predicted"/>
<organism evidence="1">
    <name type="scientific">Arundo donax</name>
    <name type="common">Giant reed</name>
    <name type="synonym">Donax arundinaceus</name>
    <dbReference type="NCBI Taxonomy" id="35708"/>
    <lineage>
        <taxon>Eukaryota</taxon>
        <taxon>Viridiplantae</taxon>
        <taxon>Streptophyta</taxon>
        <taxon>Embryophyta</taxon>
        <taxon>Tracheophyta</taxon>
        <taxon>Spermatophyta</taxon>
        <taxon>Magnoliopsida</taxon>
        <taxon>Liliopsida</taxon>
        <taxon>Poales</taxon>
        <taxon>Poaceae</taxon>
        <taxon>PACMAD clade</taxon>
        <taxon>Arundinoideae</taxon>
        <taxon>Arundineae</taxon>
        <taxon>Arundo</taxon>
    </lineage>
</organism>
<name>A0A0A9CIV0_ARUDO</name>
<reference evidence="1" key="1">
    <citation type="submission" date="2014-09" db="EMBL/GenBank/DDBJ databases">
        <authorList>
            <person name="Magalhaes I.L.F."/>
            <person name="Oliveira U."/>
            <person name="Santos F.R."/>
            <person name="Vidigal T.H.D.A."/>
            <person name="Brescovit A.D."/>
            <person name="Santos A.J."/>
        </authorList>
    </citation>
    <scope>NUCLEOTIDE SEQUENCE</scope>
    <source>
        <tissue evidence="1">Shoot tissue taken approximately 20 cm above the soil surface</tissue>
    </source>
</reference>
<sequence length="73" mass="8714">MLKDVVFRSSKLLNYVARNYKVNISIRKKNSKSIIFVFLSYVWLPTHEAIKLRIWLQIDGNNQSYYTTIMELT</sequence>
<evidence type="ECO:0000313" key="1">
    <source>
        <dbReference type="EMBL" id="JAD76209.1"/>
    </source>
</evidence>
<accession>A0A0A9CIV0</accession>
<protein>
    <submittedName>
        <fullName evidence="1">Uncharacterized protein</fullName>
    </submittedName>
</protein>